<dbReference type="Proteomes" id="UP000434957">
    <property type="component" value="Unassembled WGS sequence"/>
</dbReference>
<organism evidence="2 4">
    <name type="scientific">Phytophthora rubi</name>
    <dbReference type="NCBI Taxonomy" id="129364"/>
    <lineage>
        <taxon>Eukaryota</taxon>
        <taxon>Sar</taxon>
        <taxon>Stramenopiles</taxon>
        <taxon>Oomycota</taxon>
        <taxon>Peronosporomycetes</taxon>
        <taxon>Peronosporales</taxon>
        <taxon>Peronosporaceae</taxon>
        <taxon>Phytophthora</taxon>
    </lineage>
</organism>
<evidence type="ECO:0000313" key="1">
    <source>
        <dbReference type="EMBL" id="KAE8998302.1"/>
    </source>
</evidence>
<dbReference type="EMBL" id="QXFV01001569">
    <property type="protein sequence ID" value="KAE9002872.1"/>
    <property type="molecule type" value="Genomic_DNA"/>
</dbReference>
<reference evidence="4 6" key="1">
    <citation type="submission" date="2018-09" db="EMBL/GenBank/DDBJ databases">
        <title>Genomic investigation of the strawberry pathogen Phytophthora fragariae indicates pathogenicity is determined by transcriptional variation in three key races.</title>
        <authorList>
            <person name="Adams T.M."/>
            <person name="Armitage A.D."/>
            <person name="Sobczyk M.K."/>
            <person name="Bates H.J."/>
            <person name="Dunwell J.M."/>
            <person name="Nellist C.F."/>
            <person name="Harrison R.J."/>
        </authorList>
    </citation>
    <scope>NUCLEOTIDE SEQUENCE [LARGE SCALE GENOMIC DNA]</scope>
    <source>
        <strain evidence="2 4">SCRP249</strain>
        <strain evidence="1 6">SCRP324</strain>
        <strain evidence="3 5">SCRP333</strain>
    </source>
</reference>
<dbReference type="EMBL" id="QXFU01001637">
    <property type="protein sequence ID" value="KAE8998302.1"/>
    <property type="molecule type" value="Genomic_DNA"/>
</dbReference>
<proteinExistence type="predicted"/>
<dbReference type="Proteomes" id="UP000429607">
    <property type="component" value="Unassembled WGS sequence"/>
</dbReference>
<evidence type="ECO:0000313" key="2">
    <source>
        <dbReference type="EMBL" id="KAE9002872.1"/>
    </source>
</evidence>
<evidence type="ECO:0000313" key="6">
    <source>
        <dbReference type="Proteomes" id="UP000435112"/>
    </source>
</evidence>
<dbReference type="Proteomes" id="UP000435112">
    <property type="component" value="Unassembled WGS sequence"/>
</dbReference>
<dbReference type="EMBL" id="QXFT01001591">
    <property type="protein sequence ID" value="KAE9314757.1"/>
    <property type="molecule type" value="Genomic_DNA"/>
</dbReference>
<evidence type="ECO:0000313" key="3">
    <source>
        <dbReference type="EMBL" id="KAE9314757.1"/>
    </source>
</evidence>
<name>A0A6A3K8Y4_9STRA</name>
<protein>
    <submittedName>
        <fullName evidence="2">Uncharacterized protein</fullName>
    </submittedName>
</protein>
<accession>A0A6A3K8Y4</accession>
<gene>
    <name evidence="2" type="ORF">PR001_g18127</name>
    <name evidence="1" type="ORF">PR002_g18769</name>
    <name evidence="3" type="ORF">PR003_g19157</name>
</gene>
<dbReference type="AlphaFoldDB" id="A0A6A3K8Y4"/>
<sequence>MVCNIPGQVTNLCYLALALHSRETRADGTRVDKYTMTVAYSDASNQASENPQERVQWIMEGGVYVTITEVDGSTIDVVYDQWAGCLSEMHGRELHIDWIRFSVRLEQSFARSASLSLAE</sequence>
<keyword evidence="5" id="KW-1185">Reference proteome</keyword>
<dbReference type="OrthoDB" id="103238at2759"/>
<evidence type="ECO:0000313" key="4">
    <source>
        <dbReference type="Proteomes" id="UP000429607"/>
    </source>
</evidence>
<comment type="caution">
    <text evidence="2">The sequence shown here is derived from an EMBL/GenBank/DDBJ whole genome shotgun (WGS) entry which is preliminary data.</text>
</comment>
<evidence type="ECO:0000313" key="5">
    <source>
        <dbReference type="Proteomes" id="UP000434957"/>
    </source>
</evidence>